<dbReference type="RefSeq" id="WP_155996968.1">
    <property type="nucleotide sequence ID" value="NZ_CCDH010000002.1"/>
</dbReference>
<organism evidence="2 3">
    <name type="scientific">Halobacillus karajensis</name>
    <dbReference type="NCBI Taxonomy" id="195088"/>
    <lineage>
        <taxon>Bacteria</taxon>
        <taxon>Bacillati</taxon>
        <taxon>Bacillota</taxon>
        <taxon>Bacilli</taxon>
        <taxon>Bacillales</taxon>
        <taxon>Bacillaceae</taxon>
        <taxon>Halobacillus</taxon>
    </lineage>
</organism>
<name>A0A024P2Y2_9BACI</name>
<keyword evidence="1" id="KW-1133">Transmembrane helix</keyword>
<dbReference type="AlphaFoldDB" id="A0A024P2Y2"/>
<dbReference type="Proteomes" id="UP000028868">
    <property type="component" value="Unassembled WGS sequence"/>
</dbReference>
<protein>
    <submittedName>
        <fullName evidence="2">Uncharacterized protein</fullName>
    </submittedName>
</protein>
<keyword evidence="1" id="KW-0812">Transmembrane</keyword>
<keyword evidence="1" id="KW-0472">Membrane</keyword>
<feature type="transmembrane region" description="Helical" evidence="1">
    <location>
        <begin position="32"/>
        <end position="52"/>
    </location>
</feature>
<comment type="caution">
    <text evidence="2">The sequence shown here is derived from an EMBL/GenBank/DDBJ whole genome shotgun (WGS) entry which is preliminary data.</text>
</comment>
<feature type="transmembrane region" description="Helical" evidence="1">
    <location>
        <begin position="6"/>
        <end position="25"/>
    </location>
</feature>
<sequence length="53" mass="6211">MDYMAFFLFGFLGCFLIGSILNFLLNMRRRKDWVITLLLSVVLGMLFLPFMAN</sequence>
<keyword evidence="3" id="KW-1185">Reference proteome</keyword>
<reference evidence="2 3" key="2">
    <citation type="submission" date="2014-05" db="EMBL/GenBank/DDBJ databases">
        <title>Draft genome sequence of Halobacillus karajensis HK-03.</title>
        <authorList>
            <person name="Khelaifia S."/>
            <person name="Croce O."/>
            <person name="Lagier J.C."/>
            <person name="Raoult D."/>
        </authorList>
    </citation>
    <scope>NUCLEOTIDE SEQUENCE [LARGE SCALE GENOMIC DNA]</scope>
    <source>
        <strain evidence="2 3">HD-03</strain>
    </source>
</reference>
<reference evidence="3" key="1">
    <citation type="submission" date="2014-03" db="EMBL/GenBank/DDBJ databases">
        <authorList>
            <person name="Urmite Genomes U."/>
        </authorList>
    </citation>
    <scope>NUCLEOTIDE SEQUENCE [LARGE SCALE GENOMIC DNA]</scope>
    <source>
        <strain evidence="3">HD-03</strain>
    </source>
</reference>
<proteinExistence type="predicted"/>
<accession>A0A024P2Y2</accession>
<evidence type="ECO:0000313" key="2">
    <source>
        <dbReference type="EMBL" id="CDQ22490.1"/>
    </source>
</evidence>
<evidence type="ECO:0000256" key="1">
    <source>
        <dbReference type="SAM" id="Phobius"/>
    </source>
</evidence>
<evidence type="ECO:0000313" key="3">
    <source>
        <dbReference type="Proteomes" id="UP000028868"/>
    </source>
</evidence>
<dbReference type="EMBL" id="CCDI010000001">
    <property type="protein sequence ID" value="CDQ22490.1"/>
    <property type="molecule type" value="Genomic_DNA"/>
</dbReference>
<gene>
    <name evidence="2" type="ORF">BN983_00699</name>
</gene>